<dbReference type="GO" id="GO:0043200">
    <property type="term" value="P:response to amino acid"/>
    <property type="evidence" value="ECO:0007669"/>
    <property type="project" value="TreeGrafter"/>
</dbReference>
<gene>
    <name evidence="5" type="ORF">HNQ99_003154</name>
</gene>
<evidence type="ECO:0000259" key="4">
    <source>
        <dbReference type="PROSITE" id="PS50956"/>
    </source>
</evidence>
<dbReference type="InterPro" id="IPR011008">
    <property type="entry name" value="Dimeric_a/b-barrel"/>
</dbReference>
<dbReference type="SUPFAM" id="SSF46785">
    <property type="entry name" value="Winged helix' DNA-binding domain"/>
    <property type="match status" value="1"/>
</dbReference>
<evidence type="ECO:0000313" key="6">
    <source>
        <dbReference type="Proteomes" id="UP000575068"/>
    </source>
</evidence>
<evidence type="ECO:0000256" key="2">
    <source>
        <dbReference type="ARBA" id="ARBA00023125"/>
    </source>
</evidence>
<dbReference type="InterPro" id="IPR019888">
    <property type="entry name" value="Tscrpt_reg_AsnC-like"/>
</dbReference>
<feature type="domain" description="HTH asnC-type" evidence="4">
    <location>
        <begin position="182"/>
        <end position="242"/>
    </location>
</feature>
<dbReference type="InterPro" id="IPR036388">
    <property type="entry name" value="WH-like_DNA-bd_sf"/>
</dbReference>
<reference evidence="5 6" key="1">
    <citation type="submission" date="2020-08" db="EMBL/GenBank/DDBJ databases">
        <title>Genomic Encyclopedia of Type Strains, Phase IV (KMG-IV): sequencing the most valuable type-strain genomes for metagenomic binning, comparative biology and taxonomic classification.</title>
        <authorList>
            <person name="Goeker M."/>
        </authorList>
    </citation>
    <scope>NUCLEOTIDE SEQUENCE [LARGE SCALE GENOMIC DNA]</scope>
    <source>
        <strain evidence="5 6">DSM 7465</strain>
    </source>
</reference>
<dbReference type="PANTHER" id="PTHR30154">
    <property type="entry name" value="LEUCINE-RESPONSIVE REGULATORY PROTEIN"/>
    <property type="match status" value="1"/>
</dbReference>
<keyword evidence="2 5" id="KW-0238">DNA-binding</keyword>
<dbReference type="SUPFAM" id="SSF54909">
    <property type="entry name" value="Dimeric alpha+beta barrel"/>
    <property type="match status" value="2"/>
</dbReference>
<dbReference type="PRINTS" id="PR00033">
    <property type="entry name" value="HTHASNC"/>
</dbReference>
<evidence type="ECO:0000256" key="1">
    <source>
        <dbReference type="ARBA" id="ARBA00023015"/>
    </source>
</evidence>
<dbReference type="Pfam" id="PF01037">
    <property type="entry name" value="AsnC_trans_reg"/>
    <property type="match status" value="1"/>
</dbReference>
<dbReference type="PROSITE" id="PS50956">
    <property type="entry name" value="HTH_ASNC_2"/>
    <property type="match status" value="1"/>
</dbReference>
<dbReference type="InterPro" id="IPR019887">
    <property type="entry name" value="Tscrpt_reg_AsnC/Lrp_C"/>
</dbReference>
<dbReference type="Gene3D" id="1.10.10.10">
    <property type="entry name" value="Winged helix-like DNA-binding domain superfamily/Winged helix DNA-binding domain"/>
    <property type="match status" value="2"/>
</dbReference>
<evidence type="ECO:0000313" key="5">
    <source>
        <dbReference type="EMBL" id="MBB4642818.1"/>
    </source>
</evidence>
<dbReference type="GO" id="GO:0005829">
    <property type="term" value="C:cytosol"/>
    <property type="evidence" value="ECO:0007669"/>
    <property type="project" value="TreeGrafter"/>
</dbReference>
<keyword evidence="1" id="KW-0805">Transcription regulation</keyword>
<proteinExistence type="predicted"/>
<comment type="caution">
    <text evidence="5">The sequence shown here is derived from an EMBL/GenBank/DDBJ whole genome shotgun (WGS) entry which is preliminary data.</text>
</comment>
<dbReference type="Gene3D" id="3.30.70.920">
    <property type="match status" value="2"/>
</dbReference>
<dbReference type="PANTHER" id="PTHR30154:SF34">
    <property type="entry name" value="TRANSCRIPTIONAL REGULATOR AZLB"/>
    <property type="match status" value="1"/>
</dbReference>
<protein>
    <submittedName>
        <fullName evidence="5">DNA-binding Lrp family transcriptional regulator</fullName>
    </submittedName>
</protein>
<dbReference type="Proteomes" id="UP000575068">
    <property type="component" value="Unassembled WGS sequence"/>
</dbReference>
<keyword evidence="6" id="KW-1185">Reference proteome</keyword>
<dbReference type="InterPro" id="IPR036390">
    <property type="entry name" value="WH_DNA-bd_sf"/>
</dbReference>
<dbReference type="EMBL" id="JACHOV010000015">
    <property type="protein sequence ID" value="MBB4642818.1"/>
    <property type="molecule type" value="Genomic_DNA"/>
</dbReference>
<dbReference type="AlphaFoldDB" id="A0A840HZ77"/>
<sequence>MAGRSLQSLVLTEVDRAILDALTADPLASARAVAETLGAPVAQVTARMRALDRRRVSHVLAVLDLAAAGEQVCFVSLEIKGRSLESVAADIRPIPEVMLISTLVDGQYDLLLMIRFGTPGSLHGLMANRICTIAGIYRVTVSTVLDIPSFQAHYVRFDSSPEPEADFAETMSEIAQVFAGQVDELDCQIITELLGNARQSINTIARKYQINASTIRYRVRSLESRGLMRFITVLDPKALGIQVFALVEIEPRANCLADVVASLRGRPWLPQIFVTTGPAPIKGIMHGKDMHAIKRIKNEELTQIEGIIDVTITTLSGAYKNDTRWGNKYT</sequence>
<name>A0A840HZ77_9SPHN</name>
<accession>A0A840HZ77</accession>
<evidence type="ECO:0000256" key="3">
    <source>
        <dbReference type="ARBA" id="ARBA00023163"/>
    </source>
</evidence>
<dbReference type="InterPro" id="IPR000485">
    <property type="entry name" value="AsnC-type_HTH_dom"/>
</dbReference>
<dbReference type="Pfam" id="PF13404">
    <property type="entry name" value="HTH_AsnC-type"/>
    <property type="match status" value="2"/>
</dbReference>
<dbReference type="GO" id="GO:0043565">
    <property type="term" value="F:sequence-specific DNA binding"/>
    <property type="evidence" value="ECO:0007669"/>
    <property type="project" value="InterPro"/>
</dbReference>
<organism evidence="5 6">
    <name type="scientific">Rhizorhapis suberifaciens</name>
    <name type="common">corky root of lettuce</name>
    <dbReference type="NCBI Taxonomy" id="13656"/>
    <lineage>
        <taxon>Bacteria</taxon>
        <taxon>Pseudomonadati</taxon>
        <taxon>Pseudomonadota</taxon>
        <taxon>Alphaproteobacteria</taxon>
        <taxon>Sphingomonadales</taxon>
        <taxon>Sphingomonadaceae</taxon>
        <taxon>Rhizorhapis</taxon>
    </lineage>
</organism>
<keyword evidence="3" id="KW-0804">Transcription</keyword>
<dbReference type="SMART" id="SM00344">
    <property type="entry name" value="HTH_ASNC"/>
    <property type="match status" value="2"/>
</dbReference>
<dbReference type="RefSeq" id="WP_184477242.1">
    <property type="nucleotide sequence ID" value="NZ_JACHOV010000015.1"/>
</dbReference>